<evidence type="ECO:0000256" key="1">
    <source>
        <dbReference type="ARBA" id="ARBA00023002"/>
    </source>
</evidence>
<evidence type="ECO:0000313" key="2">
    <source>
        <dbReference type="EMBL" id="KAF2071066.1"/>
    </source>
</evidence>
<dbReference type="OrthoDB" id="25001at2759"/>
<dbReference type="SUPFAM" id="SSF51735">
    <property type="entry name" value="NAD(P)-binding Rossmann-fold domains"/>
    <property type="match status" value="1"/>
</dbReference>
<dbReference type="InterPro" id="IPR036291">
    <property type="entry name" value="NAD(P)-bd_dom_sf"/>
</dbReference>
<dbReference type="GO" id="GO:0016491">
    <property type="term" value="F:oxidoreductase activity"/>
    <property type="evidence" value="ECO:0007669"/>
    <property type="project" value="UniProtKB-KW"/>
</dbReference>
<evidence type="ECO:0008006" key="4">
    <source>
        <dbReference type="Google" id="ProtNLM"/>
    </source>
</evidence>
<dbReference type="PANTHER" id="PTHR43157">
    <property type="entry name" value="PHOSPHATIDYLINOSITOL-GLYCAN BIOSYNTHESIS CLASS F PROTEIN-RELATED"/>
    <property type="match status" value="1"/>
</dbReference>
<dbReference type="InterPro" id="IPR002347">
    <property type="entry name" value="SDR_fam"/>
</dbReference>
<dbReference type="PANTHER" id="PTHR43157:SF56">
    <property type="entry name" value="SHORT-CHAIN DEHYDROGENASE_REDUCTASE FAMILY PROTEIN"/>
    <property type="match status" value="1"/>
</dbReference>
<sequence length="314" mass="35642">MPLLTSTKDIDYEKYDLSDKVVIITGSNAGLGKEIAKKIAKLNAHIIFACRNENKAKEAIKEIKELTNNTNDKLEFIKLDLLSLESVKSFVQEFKSKQLKCDILINNAGIMWLWEDLKWQPPLTTISSGQVINTQFLANYLGHFLLSLLMLDNICESPAGRIINVSSCVHQYSSFKLSNLTENNSYTFATYCQSKMAQILSTYKMKDYIADKYTSALDGSNRLPTVNALHPGIFASEIVNLPFPLKNLYHTVFKSAEYCARSIVKVAIDKEYQDVNGKYYDDSKIIKSSSQSYDAKLMDDLWNQSLELVKDYLE</sequence>
<accession>A0A8J4PWZ8</accession>
<gene>
    <name evidence="2" type="ORF">CYY_007620</name>
</gene>
<dbReference type="Gene3D" id="3.40.50.720">
    <property type="entry name" value="NAD(P)-binding Rossmann-like Domain"/>
    <property type="match status" value="1"/>
</dbReference>
<protein>
    <recommendedName>
        <fullName evidence="4">NAD(P)-binding protein</fullName>
    </recommendedName>
</protein>
<dbReference type="AlphaFoldDB" id="A0A8J4PWZ8"/>
<name>A0A8J4PWZ8_9MYCE</name>
<organism evidence="2 3">
    <name type="scientific">Polysphondylium violaceum</name>
    <dbReference type="NCBI Taxonomy" id="133409"/>
    <lineage>
        <taxon>Eukaryota</taxon>
        <taxon>Amoebozoa</taxon>
        <taxon>Evosea</taxon>
        <taxon>Eumycetozoa</taxon>
        <taxon>Dictyostelia</taxon>
        <taxon>Dictyosteliales</taxon>
        <taxon>Dictyosteliaceae</taxon>
        <taxon>Polysphondylium</taxon>
    </lineage>
</organism>
<keyword evidence="3" id="KW-1185">Reference proteome</keyword>
<comment type="caution">
    <text evidence="2">The sequence shown here is derived from an EMBL/GenBank/DDBJ whole genome shotgun (WGS) entry which is preliminary data.</text>
</comment>
<dbReference type="PRINTS" id="PR00081">
    <property type="entry name" value="GDHRDH"/>
</dbReference>
<proteinExistence type="predicted"/>
<dbReference type="Pfam" id="PF00106">
    <property type="entry name" value="adh_short"/>
    <property type="match status" value="1"/>
</dbReference>
<keyword evidence="1" id="KW-0560">Oxidoreductase</keyword>
<reference evidence="2" key="1">
    <citation type="submission" date="2020-01" db="EMBL/GenBank/DDBJ databases">
        <title>Development of genomics and gene disruption for Polysphondylium violaceum indicates a role for the polyketide synthase stlB in stalk morphogenesis.</title>
        <authorList>
            <person name="Narita B."/>
            <person name="Kawabe Y."/>
            <person name="Kin K."/>
            <person name="Saito T."/>
            <person name="Gibbs R."/>
            <person name="Kuspa A."/>
            <person name="Muzny D."/>
            <person name="Queller D."/>
            <person name="Richards S."/>
            <person name="Strassman J."/>
            <person name="Sucgang R."/>
            <person name="Worley K."/>
            <person name="Schaap P."/>
        </authorList>
    </citation>
    <scope>NUCLEOTIDE SEQUENCE</scope>
    <source>
        <strain evidence="2">QSvi11</strain>
    </source>
</reference>
<evidence type="ECO:0000313" key="3">
    <source>
        <dbReference type="Proteomes" id="UP000695562"/>
    </source>
</evidence>
<dbReference type="EMBL" id="AJWJ01000417">
    <property type="protein sequence ID" value="KAF2071066.1"/>
    <property type="molecule type" value="Genomic_DNA"/>
</dbReference>
<dbReference type="CDD" id="cd05327">
    <property type="entry name" value="retinol-DH_like_SDR_c_like"/>
    <property type="match status" value="1"/>
</dbReference>
<dbReference type="Proteomes" id="UP000695562">
    <property type="component" value="Unassembled WGS sequence"/>
</dbReference>